<dbReference type="Proteomes" id="UP001241092">
    <property type="component" value="Chromosome"/>
</dbReference>
<gene>
    <name evidence="2" type="ORF">hbim_00688</name>
</gene>
<protein>
    <recommendedName>
        <fullName evidence="1">HTH marR-type domain-containing protein</fullName>
    </recommendedName>
</protein>
<dbReference type="InterPro" id="IPR027417">
    <property type="entry name" value="P-loop_NTPase"/>
</dbReference>
<evidence type="ECO:0000313" key="3">
    <source>
        <dbReference type="Proteomes" id="UP001241092"/>
    </source>
</evidence>
<dbReference type="Pfam" id="PF12802">
    <property type="entry name" value="MarR_2"/>
    <property type="match status" value="1"/>
</dbReference>
<dbReference type="AlphaFoldDB" id="A0AAI8XLK3"/>
<reference evidence="2" key="1">
    <citation type="submission" date="2023-03" db="EMBL/GenBank/DDBJ databases">
        <title>Draft genome sequence of a Mycolicibacterium mageritense strain H4_3_1 isolated from a hybrid biological-inorganic system reactor.</title>
        <authorList>
            <person name="Feng X."/>
            <person name="Kazama D."/>
            <person name="Sato K."/>
            <person name="Kobayashi H."/>
        </authorList>
    </citation>
    <scope>NUCLEOTIDE SEQUENCE</scope>
    <source>
        <strain evidence="2">H4_3_1</strain>
    </source>
</reference>
<dbReference type="RefSeq" id="WP_286213511.1">
    <property type="nucleotide sequence ID" value="NZ_AP027452.1"/>
</dbReference>
<organism evidence="2 3">
    <name type="scientific">Mycolicibacterium mageritense</name>
    <name type="common">Mycobacterium mageritense</name>
    <dbReference type="NCBI Taxonomy" id="53462"/>
    <lineage>
        <taxon>Bacteria</taxon>
        <taxon>Bacillati</taxon>
        <taxon>Actinomycetota</taxon>
        <taxon>Actinomycetes</taxon>
        <taxon>Mycobacteriales</taxon>
        <taxon>Mycobacteriaceae</taxon>
        <taxon>Mycolicibacterium</taxon>
    </lineage>
</organism>
<dbReference type="InterPro" id="IPR000835">
    <property type="entry name" value="HTH_MarR-typ"/>
</dbReference>
<dbReference type="EMBL" id="AP027452">
    <property type="protein sequence ID" value="BDY26773.1"/>
    <property type="molecule type" value="Genomic_DNA"/>
</dbReference>
<dbReference type="Gene3D" id="3.40.50.300">
    <property type="entry name" value="P-loop containing nucleotide triphosphate hydrolases"/>
    <property type="match status" value="1"/>
</dbReference>
<dbReference type="SUPFAM" id="SSF46785">
    <property type="entry name" value="Winged helix' DNA-binding domain"/>
    <property type="match status" value="1"/>
</dbReference>
<evidence type="ECO:0000259" key="1">
    <source>
        <dbReference type="Pfam" id="PF12802"/>
    </source>
</evidence>
<name>A0AAI8XLK3_MYCME</name>
<dbReference type="InterPro" id="IPR036388">
    <property type="entry name" value="WH-like_DNA-bd_sf"/>
</dbReference>
<accession>A0AAI8XLK3</accession>
<dbReference type="Gene3D" id="1.10.10.10">
    <property type="entry name" value="Winged helix-like DNA-binding domain superfamily/Winged helix DNA-binding domain"/>
    <property type="match status" value="1"/>
</dbReference>
<dbReference type="GO" id="GO:0003700">
    <property type="term" value="F:DNA-binding transcription factor activity"/>
    <property type="evidence" value="ECO:0007669"/>
    <property type="project" value="InterPro"/>
</dbReference>
<proteinExistence type="predicted"/>
<sequence length="353" mass="38073">MSIPLFTPGAVDPADLDAHTVGRAAFLSRLTDRIIGAARDGSRPHTLLIGPHGSGKTHTLHVVVHRALSHRDTSKAILPLLLPEDSLAIGSYGDLLVELIRSRLPEARELRDDVVGLEREILDVADGRMILVAIENLDRVFEAIGEAGQGSLRAWVETSTAVMLFATAPALFPGVASRTHPWYGSFIVEELPALTLDDGAQIIAPTGDLADYLRSPEGRDRLATIEQLVCGSPRLWQIVADVADVAALQALEPVTAALLDRLAPSYQQRLWQLPVGEQRLVVELARGDGARTVSDLAAAVGVSNQTASAALGRLAAARWVVATKAETGDRRATWYDLSDPLLRRVVQYRDGRP</sequence>
<feature type="domain" description="HTH marR-type" evidence="1">
    <location>
        <begin position="279"/>
        <end position="331"/>
    </location>
</feature>
<dbReference type="InterPro" id="IPR036390">
    <property type="entry name" value="WH_DNA-bd_sf"/>
</dbReference>
<evidence type="ECO:0000313" key="2">
    <source>
        <dbReference type="EMBL" id="BDY26773.1"/>
    </source>
</evidence>
<dbReference type="SUPFAM" id="SSF52540">
    <property type="entry name" value="P-loop containing nucleoside triphosphate hydrolases"/>
    <property type="match status" value="1"/>
</dbReference>